<protein>
    <submittedName>
        <fullName evidence="1">Uncharacterized protein</fullName>
    </submittedName>
</protein>
<dbReference type="InterPro" id="IPR020354">
    <property type="entry name" value="Competence_nuclease_inhibitor"/>
</dbReference>
<accession>I7JL44</accession>
<reference evidence="1" key="1">
    <citation type="journal article" date="2012" name="Vet. Microbiol.">
        <title>Comparative genomic analyses of the Taylorellae.</title>
        <authorList>
            <person name="Hauser H."/>
            <person name="Richter D.C."/>
            <person name="van Tonder A."/>
            <person name="Clark L."/>
            <person name="Preston A."/>
        </authorList>
    </citation>
    <scope>NUCLEOTIDE SEQUENCE</scope>
    <source>
        <strain evidence="1">14/56</strain>
    </source>
</reference>
<dbReference type="Pfam" id="PF11033">
    <property type="entry name" value="ComJ"/>
    <property type="match status" value="1"/>
</dbReference>
<gene>
    <name evidence="1" type="ORF">KUK_1514</name>
</gene>
<dbReference type="EMBL" id="HE681423">
    <property type="protein sequence ID" value="CCG18802.1"/>
    <property type="molecule type" value="Genomic_DNA"/>
</dbReference>
<evidence type="ECO:0000313" key="1">
    <source>
        <dbReference type="EMBL" id="CCG18802.1"/>
    </source>
</evidence>
<organism evidence="1">
    <name type="scientific">Taylorella equigenitalis 14/56</name>
    <dbReference type="NCBI Taxonomy" id="1091497"/>
    <lineage>
        <taxon>Bacteria</taxon>
        <taxon>Pseudomonadati</taxon>
        <taxon>Pseudomonadota</taxon>
        <taxon>Betaproteobacteria</taxon>
        <taxon>Burkholderiales</taxon>
        <taxon>Alcaligenaceae</taxon>
        <taxon>Taylorella</taxon>
    </lineage>
</organism>
<dbReference type="AlphaFoldDB" id="I7JL44"/>
<dbReference type="KEGG" id="teg:KUK_1514"/>
<name>I7JL44_9BURK</name>
<sequence length="161" mass="18498">MKVISQTLDLDISHHQIHIRCGEYNLKVNDWKKDEIEYGAIFTKNHVVFDPIVDGAFSALVNIMVKTNFTISDDSLRIIGFNFKKNGPMFISSVPEELPVDIDIKDGNFNVYFEICENVDVGEVYFNLTMVPNEFNDNFPIYLIDDDFGGKKNVKLPIREN</sequence>
<dbReference type="InterPro" id="IPR038691">
    <property type="entry name" value="ComJ_sf"/>
</dbReference>
<proteinExistence type="predicted"/>
<dbReference type="Gene3D" id="2.60.34.30">
    <property type="entry name" value="Competence, DNA-entry nuclease inhibitor, ComJ"/>
    <property type="match status" value="1"/>
</dbReference>
<dbReference type="HOGENOM" id="CLU_139215_0_0_4"/>